<dbReference type="AlphaFoldDB" id="A0A4Z1KX75"/>
<dbReference type="EMBL" id="PQXO01000120">
    <property type="protein sequence ID" value="TGO89199.1"/>
    <property type="molecule type" value="Genomic_DNA"/>
</dbReference>
<dbReference type="Proteomes" id="UP000297280">
    <property type="component" value="Unassembled WGS sequence"/>
</dbReference>
<organism evidence="1 2">
    <name type="scientific">Botrytis porri</name>
    <dbReference type="NCBI Taxonomy" id="87229"/>
    <lineage>
        <taxon>Eukaryota</taxon>
        <taxon>Fungi</taxon>
        <taxon>Dikarya</taxon>
        <taxon>Ascomycota</taxon>
        <taxon>Pezizomycotina</taxon>
        <taxon>Leotiomycetes</taxon>
        <taxon>Helotiales</taxon>
        <taxon>Sclerotiniaceae</taxon>
        <taxon>Botrytis</taxon>
    </lineage>
</organism>
<keyword evidence="2" id="KW-1185">Reference proteome</keyword>
<evidence type="ECO:0000313" key="1">
    <source>
        <dbReference type="EMBL" id="TGO89199.1"/>
    </source>
</evidence>
<comment type="caution">
    <text evidence="1">The sequence shown here is derived from an EMBL/GenBank/DDBJ whole genome shotgun (WGS) entry which is preliminary data.</text>
</comment>
<sequence>MTAADGAKAMRNLDLAARYDVISSEKFKHQYIYPEAERLAIKYSEIMEPLFAKNPGSEIFKNWNGFSTWNDDKETWQDRQSRLIEMFRVALKSKADSTLNFRDYELVKFVPGTPYDPKSMFNEDALYRKPSGKNSDWVVEFCIQPAIYVHEKERTDDFISSQSFMRKTVRSGIGMTPSVKAEVLLRPKNGGSQI</sequence>
<evidence type="ECO:0000313" key="2">
    <source>
        <dbReference type="Proteomes" id="UP000297280"/>
    </source>
</evidence>
<protein>
    <submittedName>
        <fullName evidence="1">Uncharacterized protein</fullName>
    </submittedName>
</protein>
<reference evidence="1 2" key="1">
    <citation type="submission" date="2017-12" db="EMBL/GenBank/DDBJ databases">
        <title>Comparative genomics of Botrytis spp.</title>
        <authorList>
            <person name="Valero-Jimenez C.A."/>
            <person name="Tapia P."/>
            <person name="Veloso J."/>
            <person name="Silva-Moreno E."/>
            <person name="Staats M."/>
            <person name="Valdes J.H."/>
            <person name="Van Kan J.A.L."/>
        </authorList>
    </citation>
    <scope>NUCLEOTIDE SEQUENCE [LARGE SCALE GENOMIC DNA]</scope>
    <source>
        <strain evidence="1 2">MUCL3349</strain>
    </source>
</reference>
<dbReference type="STRING" id="87229.A0A4Z1KX75"/>
<accession>A0A4Z1KX75</accession>
<proteinExistence type="predicted"/>
<name>A0A4Z1KX75_9HELO</name>
<gene>
    <name evidence="1" type="ORF">BPOR_0120g00070</name>
</gene>